<dbReference type="InterPro" id="IPR036249">
    <property type="entry name" value="Thioredoxin-like_sf"/>
</dbReference>
<dbReference type="Gene3D" id="3.40.30.10">
    <property type="entry name" value="Glutaredoxin"/>
    <property type="match status" value="1"/>
</dbReference>
<dbReference type="SUPFAM" id="SSF52833">
    <property type="entry name" value="Thioredoxin-like"/>
    <property type="match status" value="1"/>
</dbReference>
<dbReference type="PROSITE" id="PS51352">
    <property type="entry name" value="THIOREDOXIN_2"/>
    <property type="match status" value="1"/>
</dbReference>
<evidence type="ECO:0000313" key="4">
    <source>
        <dbReference type="Proteomes" id="UP001186944"/>
    </source>
</evidence>
<comment type="caution">
    <text evidence="3">The sequence shown here is derived from an EMBL/GenBank/DDBJ whole genome shotgun (WGS) entry which is preliminary data.</text>
</comment>
<evidence type="ECO:0000256" key="1">
    <source>
        <dbReference type="SAM" id="MobiDB-lite"/>
    </source>
</evidence>
<evidence type="ECO:0000313" key="3">
    <source>
        <dbReference type="EMBL" id="KAK3089054.1"/>
    </source>
</evidence>
<feature type="region of interest" description="Disordered" evidence="1">
    <location>
        <begin position="192"/>
        <end position="213"/>
    </location>
</feature>
<dbReference type="GO" id="GO:0045494">
    <property type="term" value="P:photoreceptor cell maintenance"/>
    <property type="evidence" value="ECO:0007669"/>
    <property type="project" value="InterPro"/>
</dbReference>
<accession>A0AA88XP45</accession>
<feature type="domain" description="Thioredoxin" evidence="2">
    <location>
        <begin position="28"/>
        <end position="192"/>
    </location>
</feature>
<dbReference type="AlphaFoldDB" id="A0AA88XP45"/>
<dbReference type="GO" id="GO:0007600">
    <property type="term" value="P:sensory perception"/>
    <property type="evidence" value="ECO:0007669"/>
    <property type="project" value="InterPro"/>
</dbReference>
<dbReference type="EMBL" id="VSWD01000010">
    <property type="protein sequence ID" value="KAK3089054.1"/>
    <property type="molecule type" value="Genomic_DNA"/>
</dbReference>
<dbReference type="PANTHER" id="PTHR46762">
    <property type="entry name" value="NUCLEOREDOXIN-LIKE PROTEIN 2"/>
    <property type="match status" value="1"/>
</dbReference>
<reference evidence="3" key="1">
    <citation type="submission" date="2019-08" db="EMBL/GenBank/DDBJ databases">
        <title>The improved chromosome-level genome for the pearl oyster Pinctada fucata martensii using PacBio sequencing and Hi-C.</title>
        <authorList>
            <person name="Zheng Z."/>
        </authorList>
    </citation>
    <scope>NUCLEOTIDE SEQUENCE</scope>
    <source>
        <strain evidence="3">ZZ-2019</strain>
        <tissue evidence="3">Adductor muscle</tissue>
    </source>
</reference>
<dbReference type="Proteomes" id="UP001186944">
    <property type="component" value="Unassembled WGS sequence"/>
</dbReference>
<name>A0AA88XP45_PINIB</name>
<keyword evidence="4" id="KW-1185">Reference proteome</keyword>
<organism evidence="3 4">
    <name type="scientific">Pinctada imbricata</name>
    <name type="common">Atlantic pearl-oyster</name>
    <name type="synonym">Pinctada martensii</name>
    <dbReference type="NCBI Taxonomy" id="66713"/>
    <lineage>
        <taxon>Eukaryota</taxon>
        <taxon>Metazoa</taxon>
        <taxon>Spiralia</taxon>
        <taxon>Lophotrochozoa</taxon>
        <taxon>Mollusca</taxon>
        <taxon>Bivalvia</taxon>
        <taxon>Autobranchia</taxon>
        <taxon>Pteriomorphia</taxon>
        <taxon>Pterioida</taxon>
        <taxon>Pterioidea</taxon>
        <taxon>Pteriidae</taxon>
        <taxon>Pinctada</taxon>
    </lineage>
</organism>
<dbReference type="InterPro" id="IPR029519">
    <property type="entry name" value="RdCVF2"/>
</dbReference>
<dbReference type="Pfam" id="PF13905">
    <property type="entry name" value="Thioredoxin_8"/>
    <property type="match status" value="1"/>
</dbReference>
<protein>
    <recommendedName>
        <fullName evidence="2">Thioredoxin domain-containing protein</fullName>
    </recommendedName>
</protein>
<gene>
    <name evidence="3" type="ORF">FSP39_000468</name>
</gene>
<dbReference type="CDD" id="cd02964">
    <property type="entry name" value="TryX_like_family"/>
    <property type="match status" value="1"/>
</dbReference>
<proteinExistence type="predicted"/>
<dbReference type="PANTHER" id="PTHR46762:SF1">
    <property type="entry name" value="NUCLEOREDOXIN-LIKE PROTEIN 2"/>
    <property type="match status" value="1"/>
</dbReference>
<evidence type="ECO:0000259" key="2">
    <source>
        <dbReference type="PROSITE" id="PS51352"/>
    </source>
</evidence>
<sequence>MTDDQEFNLTDLLKDKFFLTKEFFEKPEVVEEEPDDFEYSKNQNKEPVVKKLVDPNRGKVEALPAIQNRVIGLYFSAGWCPPCQQFTPLLKSLHEELEERKCPFQVVFISFDKTENDMEEYFTEKHGDWLAIPFKDPLIEELKSRYEVNAVPKLIIVQEDGEVITTKGRKEVQDRGYLSYRTWRQNVNLVEGGTLNPQRKDKNSEQSTENVTG</sequence>
<dbReference type="InterPro" id="IPR012336">
    <property type="entry name" value="Thioredoxin-like_fold"/>
</dbReference>
<dbReference type="InterPro" id="IPR013766">
    <property type="entry name" value="Thioredoxin_domain"/>
</dbReference>